<feature type="region of interest" description="Disordered" evidence="1">
    <location>
        <begin position="143"/>
        <end position="203"/>
    </location>
</feature>
<feature type="compositionally biased region" description="Acidic residues" evidence="1">
    <location>
        <begin position="182"/>
        <end position="191"/>
    </location>
</feature>
<accession>A0A9P6WFJ5</accession>
<protein>
    <submittedName>
        <fullName evidence="2">Uncharacterized protein</fullName>
    </submittedName>
</protein>
<dbReference type="Proteomes" id="UP000750334">
    <property type="component" value="Unassembled WGS sequence"/>
</dbReference>
<sequence length="203" mass="24193">MCFKVHYEVLCFYIDIIKTYRYNPCRGTEYYNVTPDDAHNLRNFNEYEAFSLFEDQEKQFKETNKGERFLELDINDDPDDMEEHANINPVEQENGYILNQELDQYLQSEEEQEERDRDPTLKNDDSYKTEYLEDISNYQKPKMIEEFTNQTSNTHKETQNITSEHVHGDSDDEFFSATESDVGQDIDENTQSDERNNSAEDTY</sequence>
<evidence type="ECO:0000256" key="1">
    <source>
        <dbReference type="SAM" id="MobiDB-lite"/>
    </source>
</evidence>
<comment type="caution">
    <text evidence="2">The sequence shown here is derived from an EMBL/GenBank/DDBJ whole genome shotgun (WGS) entry which is preliminary data.</text>
</comment>
<dbReference type="EMBL" id="PUHR01000015">
    <property type="protein sequence ID" value="KAG0671171.1"/>
    <property type="molecule type" value="Genomic_DNA"/>
</dbReference>
<keyword evidence="3" id="KW-1185">Reference proteome</keyword>
<organism evidence="2 3">
    <name type="scientific">Maudiozyma exigua</name>
    <name type="common">Yeast</name>
    <name type="synonym">Kazachstania exigua</name>
    <dbReference type="NCBI Taxonomy" id="34358"/>
    <lineage>
        <taxon>Eukaryota</taxon>
        <taxon>Fungi</taxon>
        <taxon>Dikarya</taxon>
        <taxon>Ascomycota</taxon>
        <taxon>Saccharomycotina</taxon>
        <taxon>Saccharomycetes</taxon>
        <taxon>Saccharomycetales</taxon>
        <taxon>Saccharomycetaceae</taxon>
        <taxon>Maudiozyma</taxon>
    </lineage>
</organism>
<feature type="compositionally biased region" description="Basic and acidic residues" evidence="1">
    <location>
        <begin position="154"/>
        <end position="169"/>
    </location>
</feature>
<gene>
    <name evidence="2" type="ORF">C6P45_001184</name>
</gene>
<name>A0A9P6WFJ5_MAUEX</name>
<feature type="region of interest" description="Disordered" evidence="1">
    <location>
        <begin position="106"/>
        <end position="129"/>
    </location>
</feature>
<feature type="compositionally biased region" description="Basic and acidic residues" evidence="1">
    <location>
        <begin position="114"/>
        <end position="129"/>
    </location>
</feature>
<dbReference type="AlphaFoldDB" id="A0A9P6WFJ5"/>
<proteinExistence type="predicted"/>
<feature type="compositionally biased region" description="Basic and acidic residues" evidence="1">
    <location>
        <begin position="192"/>
        <end position="203"/>
    </location>
</feature>
<evidence type="ECO:0000313" key="3">
    <source>
        <dbReference type="Proteomes" id="UP000750334"/>
    </source>
</evidence>
<reference evidence="2 3" key="1">
    <citation type="submission" date="2020-11" db="EMBL/GenBank/DDBJ databases">
        <title>Kefir isolates.</title>
        <authorList>
            <person name="Marcisauskas S."/>
            <person name="Kim Y."/>
            <person name="Blasche S."/>
        </authorList>
    </citation>
    <scope>NUCLEOTIDE SEQUENCE [LARGE SCALE GENOMIC DNA]</scope>
    <source>
        <strain evidence="2 3">OG2</strain>
    </source>
</reference>
<evidence type="ECO:0000313" key="2">
    <source>
        <dbReference type="EMBL" id="KAG0671171.1"/>
    </source>
</evidence>